<dbReference type="EMBL" id="QQOH01000002">
    <property type="protein sequence ID" value="RDE22769.1"/>
    <property type="molecule type" value="Genomic_DNA"/>
</dbReference>
<dbReference type="GO" id="GO:0003677">
    <property type="term" value="F:DNA binding"/>
    <property type="evidence" value="ECO:0007669"/>
    <property type="project" value="InterPro"/>
</dbReference>
<sequence length="270" mass="31334">MGDNFCKNLRLLCSYYKSIAEVCRLVPINRSQFNKYLNGTSTPSKYILRRICDFFGVEEYEIFLPHNQFSQIIQVRPNTTNQPQQRQFNRHIEQLQTHGQGRFDQYLGYYFEIYYSMAFPGNILRNLVELTRVQGEVVYRRIERLKPPGGGRTFHARYLGCAFFLSERIFMVDYESLTGNEVTQTILYPTYKSRISRLSGLRLGVSDSAQRDPACVRVAYDYLGQQVDLRKALRMCGLYPADSPMFDQSLKDLIDNRSNGSDNLFLAAPV</sequence>
<protein>
    <submittedName>
        <fullName evidence="2">XRE family transcriptional regulator</fullName>
    </submittedName>
</protein>
<dbReference type="CDD" id="cd00093">
    <property type="entry name" value="HTH_XRE"/>
    <property type="match status" value="1"/>
</dbReference>
<organism evidence="2 3">
    <name type="scientific">Motiliproteus coralliicola</name>
    <dbReference type="NCBI Taxonomy" id="2283196"/>
    <lineage>
        <taxon>Bacteria</taxon>
        <taxon>Pseudomonadati</taxon>
        <taxon>Pseudomonadota</taxon>
        <taxon>Gammaproteobacteria</taxon>
        <taxon>Oceanospirillales</taxon>
        <taxon>Oceanospirillaceae</taxon>
        <taxon>Motiliproteus</taxon>
    </lineage>
</organism>
<dbReference type="SUPFAM" id="SSF47413">
    <property type="entry name" value="lambda repressor-like DNA-binding domains"/>
    <property type="match status" value="1"/>
</dbReference>
<dbReference type="Gene3D" id="1.10.260.40">
    <property type="entry name" value="lambda repressor-like DNA-binding domains"/>
    <property type="match status" value="1"/>
</dbReference>
<dbReference type="PROSITE" id="PS50943">
    <property type="entry name" value="HTH_CROC1"/>
    <property type="match status" value="1"/>
</dbReference>
<dbReference type="AlphaFoldDB" id="A0A369WNX4"/>
<dbReference type="RefSeq" id="WP_114695401.1">
    <property type="nucleotide sequence ID" value="NZ_QQOH01000002.1"/>
</dbReference>
<dbReference type="Proteomes" id="UP000253769">
    <property type="component" value="Unassembled WGS sequence"/>
</dbReference>
<proteinExistence type="predicted"/>
<evidence type="ECO:0000259" key="1">
    <source>
        <dbReference type="PROSITE" id="PS50943"/>
    </source>
</evidence>
<dbReference type="InterPro" id="IPR001387">
    <property type="entry name" value="Cro/C1-type_HTH"/>
</dbReference>
<evidence type="ECO:0000313" key="2">
    <source>
        <dbReference type="EMBL" id="RDE22769.1"/>
    </source>
</evidence>
<name>A0A369WNX4_9GAMM</name>
<reference evidence="2 3" key="1">
    <citation type="submission" date="2018-07" db="EMBL/GenBank/DDBJ databases">
        <title>Motiliproteus coralliicola sp. nov., a bacterium isolated from Coral.</title>
        <authorList>
            <person name="Wang G."/>
        </authorList>
    </citation>
    <scope>NUCLEOTIDE SEQUENCE [LARGE SCALE GENOMIC DNA]</scope>
    <source>
        <strain evidence="2 3">C34</strain>
    </source>
</reference>
<gene>
    <name evidence="2" type="ORF">DV711_09335</name>
</gene>
<keyword evidence="3" id="KW-1185">Reference proteome</keyword>
<dbReference type="InterPro" id="IPR010982">
    <property type="entry name" value="Lambda_DNA-bd_dom_sf"/>
</dbReference>
<accession>A0A369WNX4</accession>
<comment type="caution">
    <text evidence="2">The sequence shown here is derived from an EMBL/GenBank/DDBJ whole genome shotgun (WGS) entry which is preliminary data.</text>
</comment>
<feature type="domain" description="HTH cro/C1-type" evidence="1">
    <location>
        <begin position="28"/>
        <end position="63"/>
    </location>
</feature>
<dbReference type="OrthoDB" id="8902678at2"/>
<evidence type="ECO:0000313" key="3">
    <source>
        <dbReference type="Proteomes" id="UP000253769"/>
    </source>
</evidence>